<name>H6RVX6_BLASD</name>
<organism evidence="2 3">
    <name type="scientific">Blastococcus saxobsidens (strain DD2)</name>
    <dbReference type="NCBI Taxonomy" id="1146883"/>
    <lineage>
        <taxon>Bacteria</taxon>
        <taxon>Bacillati</taxon>
        <taxon>Actinomycetota</taxon>
        <taxon>Actinomycetes</taxon>
        <taxon>Geodermatophilales</taxon>
        <taxon>Geodermatophilaceae</taxon>
        <taxon>Blastococcus</taxon>
    </lineage>
</organism>
<protein>
    <recommendedName>
        <fullName evidence="1">DUF7715 domain-containing protein</fullName>
    </recommendedName>
</protein>
<reference evidence="2 3" key="1">
    <citation type="journal article" date="2012" name="J. Bacteriol.">
        <title>Genome Sequence of Blastococcus saxobsidens DD2, a Stone-Inhabiting Bacterium.</title>
        <authorList>
            <person name="Chouaia B."/>
            <person name="Crotti E."/>
            <person name="Brusetti L."/>
            <person name="Daffonchio D."/>
            <person name="Essoussi I."/>
            <person name="Nouioui I."/>
            <person name="Sbissi I."/>
            <person name="Ghodhbane-Gtari F."/>
            <person name="Gtari M."/>
            <person name="Vacherie B."/>
            <person name="Barbe V."/>
            <person name="Medigue C."/>
            <person name="Gury J."/>
            <person name="Pujic P."/>
            <person name="Normand P."/>
        </authorList>
    </citation>
    <scope>NUCLEOTIDE SEQUENCE [LARGE SCALE GENOMIC DNA]</scope>
    <source>
        <strain evidence="2 3">DD2</strain>
    </source>
</reference>
<evidence type="ECO:0000313" key="3">
    <source>
        <dbReference type="Proteomes" id="UP000007517"/>
    </source>
</evidence>
<evidence type="ECO:0000259" key="1">
    <source>
        <dbReference type="Pfam" id="PF24831"/>
    </source>
</evidence>
<dbReference type="InterPro" id="IPR056132">
    <property type="entry name" value="DUF7715"/>
</dbReference>
<feature type="domain" description="DUF7715" evidence="1">
    <location>
        <begin position="2"/>
        <end position="69"/>
    </location>
</feature>
<gene>
    <name evidence="2" type="ordered locus">BLASA_5032</name>
</gene>
<evidence type="ECO:0000313" key="2">
    <source>
        <dbReference type="EMBL" id="CCG05806.1"/>
    </source>
</evidence>
<proteinExistence type="predicted"/>
<dbReference type="KEGG" id="bsd:BLASA_5032"/>
<dbReference type="HOGENOM" id="CLU_2631100_0_0_11"/>
<dbReference type="EMBL" id="FO117623">
    <property type="protein sequence ID" value="CCG05806.1"/>
    <property type="molecule type" value="Genomic_DNA"/>
</dbReference>
<dbReference type="AlphaFoldDB" id="H6RVX6"/>
<accession>H6RVX6</accession>
<reference evidence="3" key="2">
    <citation type="submission" date="2012-02" db="EMBL/GenBank/DDBJ databases">
        <title>Complete genome sequence of Blastococcus saxobsidens strain DD2.</title>
        <authorList>
            <person name="Genoscope."/>
        </authorList>
    </citation>
    <scope>NUCLEOTIDE SEQUENCE [LARGE SCALE GENOMIC DNA]</scope>
    <source>
        <strain evidence="3">DD2</strain>
    </source>
</reference>
<dbReference type="OrthoDB" id="3476326at2"/>
<sequence>MRDLSVSFDDVRLAVEGYYVSAGMGPDVISAREFTEMVAETTGDMERIARAVPVGAVVRRRLNHLVWRSEPGEVGRQ</sequence>
<keyword evidence="3" id="KW-1185">Reference proteome</keyword>
<dbReference type="Proteomes" id="UP000007517">
    <property type="component" value="Chromosome"/>
</dbReference>
<dbReference type="Pfam" id="PF24831">
    <property type="entry name" value="DUF7715"/>
    <property type="match status" value="1"/>
</dbReference>